<protein>
    <submittedName>
        <fullName evidence="3">Putative HNH family endonuclease</fullName>
    </submittedName>
</protein>
<keyword evidence="4" id="KW-1185">Reference proteome</keyword>
<name>A0A384ZXF3_9CAUD</name>
<dbReference type="InterPro" id="IPR003615">
    <property type="entry name" value="HNH_nuc"/>
</dbReference>
<evidence type="ECO:0000313" key="3">
    <source>
        <dbReference type="EMBL" id="AXG66895.1"/>
    </source>
</evidence>
<dbReference type="CDD" id="cd00085">
    <property type="entry name" value="HNHc"/>
    <property type="match status" value="1"/>
</dbReference>
<accession>A0A384ZXF3</accession>
<reference evidence="3 4" key="1">
    <citation type="journal article" date="2018" name="Front. Microbiol.">
        <title>Jumbo Bacteriophages Are Represented Within an Increasing Diversity of Environmental Viruses Infecting the Emerging Phytopathogen, Dickeya solani.</title>
        <authorList>
            <person name="Day A.W."/>
            <person name="Ahn J."/>
            <person name="Salmond G.P.C."/>
        </authorList>
    </citation>
    <scope>NUCLEOTIDE SEQUENCE [LARGE SCALE GENOMIC DNA]</scope>
</reference>
<feature type="region of interest" description="Disordered" evidence="1">
    <location>
        <begin position="1"/>
        <end position="22"/>
    </location>
</feature>
<evidence type="ECO:0000256" key="1">
    <source>
        <dbReference type="SAM" id="MobiDB-lite"/>
    </source>
</evidence>
<feature type="domain" description="HNH endonuclease 5" evidence="2">
    <location>
        <begin position="63"/>
        <end position="102"/>
    </location>
</feature>
<dbReference type="Gene3D" id="1.10.30.50">
    <property type="match status" value="1"/>
</dbReference>
<dbReference type="EMBL" id="MH460461">
    <property type="protein sequence ID" value="AXG66895.1"/>
    <property type="molecule type" value="Genomic_DNA"/>
</dbReference>
<dbReference type="Proteomes" id="UP000263326">
    <property type="component" value="Segment"/>
</dbReference>
<keyword evidence="3" id="KW-0255">Endonuclease</keyword>
<keyword evidence="3" id="KW-0540">Nuclease</keyword>
<sequence length="119" mass="13162">MTYKPRGGIAARQNGGFGKRSTAQRIAGVSNLDRLRAGTNARPERTDWYSLKLRLIEERGSFCQNCGKETSTLILAHTIAHAKGGSINPRNLKLLCERCDNNTIGSANRRGSRLLHGRR</sequence>
<evidence type="ECO:0000259" key="2">
    <source>
        <dbReference type="Pfam" id="PF14279"/>
    </source>
</evidence>
<evidence type="ECO:0000313" key="4">
    <source>
        <dbReference type="Proteomes" id="UP000263326"/>
    </source>
</evidence>
<dbReference type="InterPro" id="IPR029471">
    <property type="entry name" value="HNH_5"/>
</dbReference>
<dbReference type="GO" id="GO:0004519">
    <property type="term" value="F:endonuclease activity"/>
    <property type="evidence" value="ECO:0007669"/>
    <property type="project" value="UniProtKB-KW"/>
</dbReference>
<proteinExistence type="predicted"/>
<gene>
    <name evidence="3" type="ORF">JA29_169</name>
</gene>
<dbReference type="Pfam" id="PF14279">
    <property type="entry name" value="HNH_5"/>
    <property type="match status" value="1"/>
</dbReference>
<organism evidence="3 4">
    <name type="scientific">Dickeya phage vB_DsoM_JA29</name>
    <dbReference type="NCBI Taxonomy" id="2283031"/>
    <lineage>
        <taxon>Viruses</taxon>
        <taxon>Duplodnaviria</taxon>
        <taxon>Heunggongvirae</taxon>
        <taxon>Uroviricota</taxon>
        <taxon>Caudoviricetes</taxon>
        <taxon>Salmondvirus</taxon>
        <taxon>Salmondvirus JA29</taxon>
    </lineage>
</organism>
<keyword evidence="3" id="KW-0378">Hydrolase</keyword>